<name>A0A9Q3FUJ2_9BASI</name>
<dbReference type="EMBL" id="AVOT02048947">
    <property type="protein sequence ID" value="MBW0544145.1"/>
    <property type="molecule type" value="Genomic_DNA"/>
</dbReference>
<evidence type="ECO:0000256" key="1">
    <source>
        <dbReference type="SAM" id="MobiDB-lite"/>
    </source>
</evidence>
<accession>A0A9Q3FUJ2</accession>
<organism evidence="2 3">
    <name type="scientific">Austropuccinia psidii MF-1</name>
    <dbReference type="NCBI Taxonomy" id="1389203"/>
    <lineage>
        <taxon>Eukaryota</taxon>
        <taxon>Fungi</taxon>
        <taxon>Dikarya</taxon>
        <taxon>Basidiomycota</taxon>
        <taxon>Pucciniomycotina</taxon>
        <taxon>Pucciniomycetes</taxon>
        <taxon>Pucciniales</taxon>
        <taxon>Sphaerophragmiaceae</taxon>
        <taxon>Austropuccinia</taxon>
    </lineage>
</organism>
<comment type="caution">
    <text evidence="2">The sequence shown here is derived from an EMBL/GenBank/DDBJ whole genome shotgun (WGS) entry which is preliminary data.</text>
</comment>
<proteinExistence type="predicted"/>
<reference evidence="2" key="1">
    <citation type="submission" date="2021-03" db="EMBL/GenBank/DDBJ databases">
        <title>Draft genome sequence of rust myrtle Austropuccinia psidii MF-1, a brazilian biotype.</title>
        <authorList>
            <person name="Quecine M.C."/>
            <person name="Pachon D.M.R."/>
            <person name="Bonatelli M.L."/>
            <person name="Correr F.H."/>
            <person name="Franceschini L.M."/>
            <person name="Leite T.F."/>
            <person name="Margarido G.R.A."/>
            <person name="Almeida C.A."/>
            <person name="Ferrarezi J.A."/>
            <person name="Labate C.A."/>
        </authorList>
    </citation>
    <scope>NUCLEOTIDE SEQUENCE</scope>
    <source>
        <strain evidence="2">MF-1</strain>
    </source>
</reference>
<dbReference type="AlphaFoldDB" id="A0A9Q3FUJ2"/>
<evidence type="ECO:0000313" key="2">
    <source>
        <dbReference type="EMBL" id="MBW0544145.1"/>
    </source>
</evidence>
<feature type="region of interest" description="Disordered" evidence="1">
    <location>
        <begin position="1"/>
        <end position="70"/>
    </location>
</feature>
<evidence type="ECO:0000313" key="3">
    <source>
        <dbReference type="Proteomes" id="UP000765509"/>
    </source>
</evidence>
<sequence length="70" mass="7573">MPVKHSLPTGQTRSWARDQAVLTPTTKVPLDGTAEVPQLRSHLARGPSLEGAAPSRKEGEGQEDQVPFQE</sequence>
<protein>
    <submittedName>
        <fullName evidence="2">Uncharacterized protein</fullName>
    </submittedName>
</protein>
<keyword evidence="3" id="KW-1185">Reference proteome</keyword>
<dbReference type="Proteomes" id="UP000765509">
    <property type="component" value="Unassembled WGS sequence"/>
</dbReference>
<gene>
    <name evidence="2" type="ORF">O181_083860</name>
</gene>